<dbReference type="InterPro" id="IPR011050">
    <property type="entry name" value="Pectin_lyase_fold/virulence"/>
</dbReference>
<keyword evidence="6" id="KW-0378">Hydrolase</keyword>
<dbReference type="InterPro" id="IPR000070">
    <property type="entry name" value="Pectinesterase_cat"/>
</dbReference>
<dbReference type="Gene3D" id="2.160.20.10">
    <property type="entry name" value="Single-stranded right-handed beta-helix, Pectin lyase-like"/>
    <property type="match status" value="1"/>
</dbReference>
<feature type="transmembrane region" description="Helical" evidence="11">
    <location>
        <begin position="20"/>
        <end position="37"/>
    </location>
</feature>
<organism evidence="13 15">
    <name type="scientific">Medicago truncatula</name>
    <name type="common">Barrel medic</name>
    <name type="synonym">Medicago tribuloides</name>
    <dbReference type="NCBI Taxonomy" id="3880"/>
    <lineage>
        <taxon>Eukaryota</taxon>
        <taxon>Viridiplantae</taxon>
        <taxon>Streptophyta</taxon>
        <taxon>Embryophyta</taxon>
        <taxon>Tracheophyta</taxon>
        <taxon>Spermatophyta</taxon>
        <taxon>Magnoliopsida</taxon>
        <taxon>eudicotyledons</taxon>
        <taxon>Gunneridae</taxon>
        <taxon>Pentapetalae</taxon>
        <taxon>rosids</taxon>
        <taxon>fabids</taxon>
        <taxon>Fabales</taxon>
        <taxon>Fabaceae</taxon>
        <taxon>Papilionoideae</taxon>
        <taxon>50 kb inversion clade</taxon>
        <taxon>NPAAA clade</taxon>
        <taxon>Hologalegina</taxon>
        <taxon>IRL clade</taxon>
        <taxon>Trifolieae</taxon>
        <taxon>Medicago</taxon>
    </lineage>
</organism>
<name>G7K7Q2_MEDTR</name>
<keyword evidence="11" id="KW-0812">Transmembrane</keyword>
<comment type="subcellular location">
    <subcellularLocation>
        <location evidence="1">Secreted</location>
        <location evidence="1">Cell wall</location>
    </subcellularLocation>
</comment>
<dbReference type="EnsemblPlants" id="AET00098">
    <property type="protein sequence ID" value="AET00098"/>
    <property type="gene ID" value="MTR_5g088290"/>
</dbReference>
<dbReference type="GO" id="GO:0042545">
    <property type="term" value="P:cell wall modification"/>
    <property type="evidence" value="ECO:0007669"/>
    <property type="project" value="InterPro"/>
</dbReference>
<comment type="function">
    <text evidence="10">Acts in the modification of cell walls via demethylesterification of cell wall pectin.</text>
</comment>
<evidence type="ECO:0000256" key="1">
    <source>
        <dbReference type="ARBA" id="ARBA00004191"/>
    </source>
</evidence>
<evidence type="ECO:0000313" key="13">
    <source>
        <dbReference type="EMBL" id="AET00098.1"/>
    </source>
</evidence>
<comment type="catalytic activity">
    <reaction evidence="9">
        <text>[(1-&gt;4)-alpha-D-galacturonosyl methyl ester](n) + n H2O = [(1-&gt;4)-alpha-D-galacturonosyl](n) + n methanol + n H(+)</text>
        <dbReference type="Rhea" id="RHEA:22380"/>
        <dbReference type="Rhea" id="RHEA-COMP:14570"/>
        <dbReference type="Rhea" id="RHEA-COMP:14573"/>
        <dbReference type="ChEBI" id="CHEBI:15377"/>
        <dbReference type="ChEBI" id="CHEBI:15378"/>
        <dbReference type="ChEBI" id="CHEBI:17790"/>
        <dbReference type="ChEBI" id="CHEBI:140522"/>
        <dbReference type="ChEBI" id="CHEBI:140523"/>
        <dbReference type="EC" id="3.1.1.11"/>
    </reaction>
</comment>
<keyword evidence="8" id="KW-0325">Glycoprotein</keyword>
<evidence type="ECO:0000256" key="8">
    <source>
        <dbReference type="ARBA" id="ARBA00023180"/>
    </source>
</evidence>
<dbReference type="EMBL" id="CM001221">
    <property type="protein sequence ID" value="AET00098.1"/>
    <property type="molecule type" value="Genomic_DNA"/>
</dbReference>
<evidence type="ECO:0000256" key="6">
    <source>
        <dbReference type="ARBA" id="ARBA00022801"/>
    </source>
</evidence>
<sequence length="340" mass="38101">MSLLTPHKSTIIWLSLRPMIFHLIIFIGYCFCLGIAIDCGGNHVTNTIIVDQQGRGAFKMIQPAIDSIKNKNDHWVKIHINPGKYVEHVNIPYDKPCIILEGSDRKTTTITYGDENIATPTFFSFPPNVILSGITFENTFGNSEPAVAAIINGDKSAVFNCGFLGYQDTLFDAMGRHYYKNCYIQGEVDFIFGEAQSYFEECVINATQDSSKPPGFITAQRRNSSTEPSGFVFRGGEVTGIGKVNLGRAYGPYSRVIFWETYLSSVVLSGGWDPWKYGGHEKNFIYAEVDCTGPGSNTQGRVPWEKKPNEININDYSLSSFINEDRWLNNIPTIQKKDYS</sequence>
<dbReference type="EC" id="3.1.1.11" evidence="4"/>
<dbReference type="PANTHER" id="PTHR31321">
    <property type="entry name" value="ACYL-COA THIOESTER HYDROLASE YBHC-RELATED"/>
    <property type="match status" value="1"/>
</dbReference>
<evidence type="ECO:0000256" key="9">
    <source>
        <dbReference type="ARBA" id="ARBA00047928"/>
    </source>
</evidence>
<keyword evidence="5" id="KW-0134">Cell wall</keyword>
<keyword evidence="5" id="KW-0964">Secreted</keyword>
<evidence type="ECO:0000256" key="7">
    <source>
        <dbReference type="ARBA" id="ARBA00023085"/>
    </source>
</evidence>
<reference evidence="14" key="3">
    <citation type="submission" date="2015-04" db="UniProtKB">
        <authorList>
            <consortium name="EnsemblPlants"/>
        </authorList>
    </citation>
    <scope>IDENTIFICATION</scope>
    <source>
        <strain evidence="14">cv. Jemalong A17</strain>
    </source>
</reference>
<evidence type="ECO:0000256" key="2">
    <source>
        <dbReference type="ARBA" id="ARBA00005184"/>
    </source>
</evidence>
<evidence type="ECO:0000256" key="4">
    <source>
        <dbReference type="ARBA" id="ARBA00013229"/>
    </source>
</evidence>
<dbReference type="Proteomes" id="UP000002051">
    <property type="component" value="Chromosome 5"/>
</dbReference>
<dbReference type="STRING" id="3880.G7K7Q2"/>
<dbReference type="GO" id="GO:0030599">
    <property type="term" value="F:pectinesterase activity"/>
    <property type="evidence" value="ECO:0000318"/>
    <property type="project" value="GO_Central"/>
</dbReference>
<evidence type="ECO:0000313" key="15">
    <source>
        <dbReference type="Proteomes" id="UP000002051"/>
    </source>
</evidence>
<dbReference type="HOGENOM" id="CLU_012243_3_0_1"/>
<evidence type="ECO:0000256" key="3">
    <source>
        <dbReference type="ARBA" id="ARBA00008891"/>
    </source>
</evidence>
<evidence type="ECO:0000256" key="11">
    <source>
        <dbReference type="SAM" id="Phobius"/>
    </source>
</evidence>
<dbReference type="PANTHER" id="PTHR31321:SF120">
    <property type="entry name" value="PECTINESTERASE 52-RELATED"/>
    <property type="match status" value="1"/>
</dbReference>
<evidence type="ECO:0000256" key="10">
    <source>
        <dbReference type="ARBA" id="ARBA00057335"/>
    </source>
</evidence>
<dbReference type="eggNOG" id="ENOG502QVK0">
    <property type="taxonomic scope" value="Eukaryota"/>
</dbReference>
<dbReference type="Pfam" id="PF01095">
    <property type="entry name" value="Pectinesterase"/>
    <property type="match status" value="1"/>
</dbReference>
<accession>G7K7Q2</accession>
<proteinExistence type="inferred from homology"/>
<keyword evidence="11" id="KW-1133">Transmembrane helix</keyword>
<keyword evidence="15" id="KW-1185">Reference proteome</keyword>
<protein>
    <recommendedName>
        <fullName evidence="4">pectinesterase</fullName>
        <ecNumber evidence="4">3.1.1.11</ecNumber>
    </recommendedName>
</protein>
<feature type="domain" description="Pectinesterase catalytic" evidence="12">
    <location>
        <begin position="48"/>
        <end position="324"/>
    </location>
</feature>
<keyword evidence="11" id="KW-0472">Membrane</keyword>
<evidence type="ECO:0000313" key="14">
    <source>
        <dbReference type="EnsemblPlants" id="AET00098"/>
    </source>
</evidence>
<dbReference type="UniPathway" id="UPA00545">
    <property type="reaction ID" value="UER00823"/>
</dbReference>
<gene>
    <name evidence="13" type="ordered locus">MTR_5g088290</name>
</gene>
<reference evidence="13 15" key="2">
    <citation type="journal article" date="2014" name="BMC Genomics">
        <title>An improved genome release (version Mt4.0) for the model legume Medicago truncatula.</title>
        <authorList>
            <person name="Tang H."/>
            <person name="Krishnakumar V."/>
            <person name="Bidwell S."/>
            <person name="Rosen B."/>
            <person name="Chan A."/>
            <person name="Zhou S."/>
            <person name="Gentzbittel L."/>
            <person name="Childs K.L."/>
            <person name="Yandell M."/>
            <person name="Gundlach H."/>
            <person name="Mayer K.F."/>
            <person name="Schwartz D.C."/>
            <person name="Town C.D."/>
        </authorList>
    </citation>
    <scope>GENOME REANNOTATION</scope>
    <source>
        <strain evidence="14 15">cv. Jemalong A17</strain>
    </source>
</reference>
<comment type="similarity">
    <text evidence="3">Belongs to the pectinesterase family.</text>
</comment>
<dbReference type="GO" id="GO:0045490">
    <property type="term" value="P:pectin catabolic process"/>
    <property type="evidence" value="ECO:0000318"/>
    <property type="project" value="GO_Central"/>
</dbReference>
<evidence type="ECO:0000256" key="5">
    <source>
        <dbReference type="ARBA" id="ARBA00022512"/>
    </source>
</evidence>
<dbReference type="SUPFAM" id="SSF51126">
    <property type="entry name" value="Pectin lyase-like"/>
    <property type="match status" value="1"/>
</dbReference>
<dbReference type="AlphaFoldDB" id="G7K7Q2"/>
<evidence type="ECO:0000259" key="12">
    <source>
        <dbReference type="Pfam" id="PF01095"/>
    </source>
</evidence>
<dbReference type="PaxDb" id="3880-AET00098"/>
<keyword evidence="7" id="KW-0063">Aspartyl esterase</keyword>
<dbReference type="FunFam" id="2.160.20.10:FF:000013">
    <property type="entry name" value="Pectinesterase"/>
    <property type="match status" value="1"/>
</dbReference>
<reference evidence="13 15" key="1">
    <citation type="journal article" date="2011" name="Nature">
        <title>The Medicago genome provides insight into the evolution of rhizobial symbioses.</title>
        <authorList>
            <person name="Young N.D."/>
            <person name="Debelle F."/>
            <person name="Oldroyd G.E."/>
            <person name="Geurts R."/>
            <person name="Cannon S.B."/>
            <person name="Udvardi M.K."/>
            <person name="Benedito V.A."/>
            <person name="Mayer K.F."/>
            <person name="Gouzy J."/>
            <person name="Schoof H."/>
            <person name="Van de Peer Y."/>
            <person name="Proost S."/>
            <person name="Cook D.R."/>
            <person name="Meyers B.C."/>
            <person name="Spannagl M."/>
            <person name="Cheung F."/>
            <person name="De Mita S."/>
            <person name="Krishnakumar V."/>
            <person name="Gundlach H."/>
            <person name="Zhou S."/>
            <person name="Mudge J."/>
            <person name="Bharti A.K."/>
            <person name="Murray J.D."/>
            <person name="Naoumkina M.A."/>
            <person name="Rosen B."/>
            <person name="Silverstein K.A."/>
            <person name="Tang H."/>
            <person name="Rombauts S."/>
            <person name="Zhao P.X."/>
            <person name="Zhou P."/>
            <person name="Barbe V."/>
            <person name="Bardou P."/>
            <person name="Bechner M."/>
            <person name="Bellec A."/>
            <person name="Berger A."/>
            <person name="Berges H."/>
            <person name="Bidwell S."/>
            <person name="Bisseling T."/>
            <person name="Choisne N."/>
            <person name="Couloux A."/>
            <person name="Denny R."/>
            <person name="Deshpande S."/>
            <person name="Dai X."/>
            <person name="Doyle J.J."/>
            <person name="Dudez A.M."/>
            <person name="Farmer A.D."/>
            <person name="Fouteau S."/>
            <person name="Franken C."/>
            <person name="Gibelin C."/>
            <person name="Gish J."/>
            <person name="Goldstein S."/>
            <person name="Gonzalez A.J."/>
            <person name="Green P.J."/>
            <person name="Hallab A."/>
            <person name="Hartog M."/>
            <person name="Hua A."/>
            <person name="Humphray S.J."/>
            <person name="Jeong D.H."/>
            <person name="Jing Y."/>
            <person name="Jocker A."/>
            <person name="Kenton S.M."/>
            <person name="Kim D.J."/>
            <person name="Klee K."/>
            <person name="Lai H."/>
            <person name="Lang C."/>
            <person name="Lin S."/>
            <person name="Macmil S.L."/>
            <person name="Magdelenat G."/>
            <person name="Matthews L."/>
            <person name="McCorrison J."/>
            <person name="Monaghan E.L."/>
            <person name="Mun J.H."/>
            <person name="Najar F.Z."/>
            <person name="Nicholson C."/>
            <person name="Noirot C."/>
            <person name="O'Bleness M."/>
            <person name="Paule C.R."/>
            <person name="Poulain J."/>
            <person name="Prion F."/>
            <person name="Qin B."/>
            <person name="Qu C."/>
            <person name="Retzel E.F."/>
            <person name="Riddle C."/>
            <person name="Sallet E."/>
            <person name="Samain S."/>
            <person name="Samson N."/>
            <person name="Sanders I."/>
            <person name="Saurat O."/>
            <person name="Scarpelli C."/>
            <person name="Schiex T."/>
            <person name="Segurens B."/>
            <person name="Severin A.J."/>
            <person name="Sherrier D.J."/>
            <person name="Shi R."/>
            <person name="Sims S."/>
            <person name="Singer S.R."/>
            <person name="Sinharoy S."/>
            <person name="Sterck L."/>
            <person name="Viollet A."/>
            <person name="Wang B.B."/>
            <person name="Wang K."/>
            <person name="Wang M."/>
            <person name="Wang X."/>
            <person name="Warfsmann J."/>
            <person name="Weissenbach J."/>
            <person name="White D.D."/>
            <person name="White J.D."/>
            <person name="Wiley G.B."/>
            <person name="Wincker P."/>
            <person name="Xing Y."/>
            <person name="Yang L."/>
            <person name="Yao Z."/>
            <person name="Ying F."/>
            <person name="Zhai J."/>
            <person name="Zhou L."/>
            <person name="Zuber A."/>
            <person name="Denarie J."/>
            <person name="Dixon R.A."/>
            <person name="May G.D."/>
            <person name="Schwartz D.C."/>
            <person name="Rogers J."/>
            <person name="Quetier F."/>
            <person name="Town C.D."/>
            <person name="Roe B.A."/>
        </authorList>
    </citation>
    <scope>NUCLEOTIDE SEQUENCE [LARGE SCALE GENOMIC DNA]</scope>
    <source>
        <strain evidence="13">A17</strain>
        <strain evidence="14 15">cv. Jemalong A17</strain>
    </source>
</reference>
<comment type="pathway">
    <text evidence="2">Glycan metabolism; pectin degradation; 2-dehydro-3-deoxy-D-gluconate from pectin: step 1/5.</text>
</comment>
<dbReference type="InterPro" id="IPR012334">
    <property type="entry name" value="Pectin_lyas_fold"/>
</dbReference>